<keyword evidence="3" id="KW-1185">Reference proteome</keyword>
<dbReference type="PANTHER" id="PTHR28527">
    <property type="entry name" value="MATING-TYPE SWITCHING PROTEIN SWI2-RELATED"/>
    <property type="match status" value="1"/>
</dbReference>
<dbReference type="AlphaFoldDB" id="A0A9P8I8M8"/>
<evidence type="ECO:0000256" key="1">
    <source>
        <dbReference type="SAM" id="MobiDB-lite"/>
    </source>
</evidence>
<feature type="compositionally biased region" description="Basic and acidic residues" evidence="1">
    <location>
        <begin position="35"/>
        <end position="53"/>
    </location>
</feature>
<evidence type="ECO:0000313" key="3">
    <source>
        <dbReference type="Proteomes" id="UP000698800"/>
    </source>
</evidence>
<reference evidence="2" key="1">
    <citation type="submission" date="2021-03" db="EMBL/GenBank/DDBJ databases">
        <title>Comparative genomics and phylogenomic investigation of the class Geoglossomycetes provide insights into ecological specialization and systematics.</title>
        <authorList>
            <person name="Melie T."/>
            <person name="Pirro S."/>
            <person name="Miller A.N."/>
            <person name="Quandt A."/>
        </authorList>
    </citation>
    <scope>NUCLEOTIDE SEQUENCE</scope>
    <source>
        <strain evidence="2">GBOQ0MN5Z8</strain>
    </source>
</reference>
<evidence type="ECO:0000313" key="2">
    <source>
        <dbReference type="EMBL" id="KAH0542666.1"/>
    </source>
</evidence>
<proteinExistence type="predicted"/>
<feature type="region of interest" description="Disordered" evidence="1">
    <location>
        <begin position="22"/>
        <end position="53"/>
    </location>
</feature>
<organism evidence="2 3">
    <name type="scientific">Glutinoglossum americanum</name>
    <dbReference type="NCBI Taxonomy" id="1670608"/>
    <lineage>
        <taxon>Eukaryota</taxon>
        <taxon>Fungi</taxon>
        <taxon>Dikarya</taxon>
        <taxon>Ascomycota</taxon>
        <taxon>Pezizomycotina</taxon>
        <taxon>Geoglossomycetes</taxon>
        <taxon>Geoglossales</taxon>
        <taxon>Geoglossaceae</taxon>
        <taxon>Glutinoglossum</taxon>
    </lineage>
</organism>
<protein>
    <submittedName>
        <fullName evidence="2">Uncharacterized protein</fullName>
    </submittedName>
</protein>
<dbReference type="OrthoDB" id="27934at2759"/>
<dbReference type="GO" id="GO:0006310">
    <property type="term" value="P:DNA recombination"/>
    <property type="evidence" value="ECO:0007669"/>
    <property type="project" value="TreeGrafter"/>
</dbReference>
<dbReference type="PANTHER" id="PTHR28527:SF1">
    <property type="entry name" value="SWI5-DEPENDENT RECOMBINATION DNA REPAIR PROTEIN 1"/>
    <property type="match status" value="1"/>
</dbReference>
<gene>
    <name evidence="2" type="ORF">FGG08_002989</name>
</gene>
<sequence>MASKTADRLFRMGGPAAWKEMQKNKDGWNDGGFGEARRIKDGGDDDGGDGREARCYEYDVDSERLRDEEPSDEDGFTMGMMLRSLNIELDTIGYDKHAQRWAD</sequence>
<accession>A0A9P8I8M8</accession>
<dbReference type="Gene3D" id="6.10.140.1020">
    <property type="match status" value="1"/>
</dbReference>
<dbReference type="EMBL" id="JAGHQL010000049">
    <property type="protein sequence ID" value="KAH0542666.1"/>
    <property type="molecule type" value="Genomic_DNA"/>
</dbReference>
<dbReference type="Proteomes" id="UP000698800">
    <property type="component" value="Unassembled WGS sequence"/>
</dbReference>
<comment type="caution">
    <text evidence="2">The sequence shown here is derived from an EMBL/GenBank/DDBJ whole genome shotgun (WGS) entry which is preliminary data.</text>
</comment>
<name>A0A9P8I8M8_9PEZI</name>